<dbReference type="InterPro" id="IPR008333">
    <property type="entry name" value="Cbr1-like_FAD-bd_dom"/>
</dbReference>
<protein>
    <recommendedName>
        <fullName evidence="1">FAD-binding FR-type domain-containing protein</fullName>
    </recommendedName>
</protein>
<dbReference type="Pfam" id="PF00970">
    <property type="entry name" value="FAD_binding_6"/>
    <property type="match status" value="1"/>
</dbReference>
<dbReference type="STRING" id="1802514.A2955_00545"/>
<dbReference type="PRINTS" id="PR00371">
    <property type="entry name" value="FPNCR"/>
</dbReference>
<evidence type="ECO:0000259" key="1">
    <source>
        <dbReference type="PROSITE" id="PS51384"/>
    </source>
</evidence>
<dbReference type="Pfam" id="PF00175">
    <property type="entry name" value="NAD_binding_1"/>
    <property type="match status" value="1"/>
</dbReference>
<organism evidence="2 3">
    <name type="scientific">Candidatus Woesebacteria bacterium RIFCSPLOWO2_01_FULL_37_19</name>
    <dbReference type="NCBI Taxonomy" id="1802514"/>
    <lineage>
        <taxon>Bacteria</taxon>
        <taxon>Candidatus Woeseibacteriota</taxon>
    </lineage>
</organism>
<dbReference type="PANTHER" id="PTHR47354:SF5">
    <property type="entry name" value="PROTEIN RFBI"/>
    <property type="match status" value="1"/>
</dbReference>
<evidence type="ECO:0000313" key="3">
    <source>
        <dbReference type="Proteomes" id="UP000177501"/>
    </source>
</evidence>
<dbReference type="EMBL" id="MGHA01000025">
    <property type="protein sequence ID" value="OGM59853.1"/>
    <property type="molecule type" value="Genomic_DNA"/>
</dbReference>
<accession>A0A1F8B740</accession>
<dbReference type="SUPFAM" id="SSF63380">
    <property type="entry name" value="Riboflavin synthase domain-like"/>
    <property type="match status" value="1"/>
</dbReference>
<reference evidence="2 3" key="1">
    <citation type="journal article" date="2016" name="Nat. Commun.">
        <title>Thousands of microbial genomes shed light on interconnected biogeochemical processes in an aquifer system.</title>
        <authorList>
            <person name="Anantharaman K."/>
            <person name="Brown C.T."/>
            <person name="Hug L.A."/>
            <person name="Sharon I."/>
            <person name="Castelle C.J."/>
            <person name="Probst A.J."/>
            <person name="Thomas B.C."/>
            <person name="Singh A."/>
            <person name="Wilkins M.J."/>
            <person name="Karaoz U."/>
            <person name="Brodie E.L."/>
            <person name="Williams K.H."/>
            <person name="Hubbard S.S."/>
            <person name="Banfield J.F."/>
        </authorList>
    </citation>
    <scope>NUCLEOTIDE SEQUENCE [LARGE SCALE GENOMIC DNA]</scope>
</reference>
<dbReference type="GO" id="GO:0016491">
    <property type="term" value="F:oxidoreductase activity"/>
    <property type="evidence" value="ECO:0007669"/>
    <property type="project" value="InterPro"/>
</dbReference>
<dbReference type="SUPFAM" id="SSF52343">
    <property type="entry name" value="Ferredoxin reductase-like, C-terminal NADP-linked domain"/>
    <property type="match status" value="1"/>
</dbReference>
<dbReference type="InterPro" id="IPR050415">
    <property type="entry name" value="MRET"/>
</dbReference>
<sequence>MKLKLAKRIKEADNIYSLYWEPQNKITYLPGQYYYFTLPNLKYSDPRGATRHFTLSSSPSEEGLIRFTTKIREESGYKKTLFELKIGTEIEGEGSNGTFILDENEKGNHVLIAGGIGITPFRSFIKYNIDKKLTDIKIHLIYSNSTPEEITFKNELEEWSKSNDNIKIAMTITKPEENKQNLPAGRQGWNGLTGRIDEKMIKKLTTNYKLLTTKFWLCGPPPMVEAMERTLLNLKISPGHIRSEKFTGY</sequence>
<dbReference type="InterPro" id="IPR017927">
    <property type="entry name" value="FAD-bd_FR_type"/>
</dbReference>
<dbReference type="InterPro" id="IPR001433">
    <property type="entry name" value="OxRdtase_FAD/NAD-bd"/>
</dbReference>
<feature type="domain" description="FAD-binding FR-type" evidence="1">
    <location>
        <begin position="1"/>
        <end position="102"/>
    </location>
</feature>
<dbReference type="PANTHER" id="PTHR47354">
    <property type="entry name" value="NADH OXIDOREDUCTASE HCR"/>
    <property type="match status" value="1"/>
</dbReference>
<dbReference type="PRINTS" id="PR00410">
    <property type="entry name" value="PHEHYDRXLASE"/>
</dbReference>
<dbReference type="AlphaFoldDB" id="A0A1F8B740"/>
<dbReference type="InterPro" id="IPR017938">
    <property type="entry name" value="Riboflavin_synthase-like_b-brl"/>
</dbReference>
<dbReference type="Gene3D" id="3.40.50.80">
    <property type="entry name" value="Nucleotide-binding domain of ferredoxin-NADP reductase (FNR) module"/>
    <property type="match status" value="1"/>
</dbReference>
<dbReference type="InterPro" id="IPR039261">
    <property type="entry name" value="FNR_nucleotide-bd"/>
</dbReference>
<gene>
    <name evidence="2" type="ORF">A2955_00545</name>
</gene>
<dbReference type="Gene3D" id="2.40.30.10">
    <property type="entry name" value="Translation factors"/>
    <property type="match status" value="1"/>
</dbReference>
<dbReference type="CDD" id="cd00322">
    <property type="entry name" value="FNR_like"/>
    <property type="match status" value="1"/>
</dbReference>
<dbReference type="InterPro" id="IPR001709">
    <property type="entry name" value="Flavoprot_Pyr_Nucl_cyt_Rdtase"/>
</dbReference>
<dbReference type="Proteomes" id="UP000177501">
    <property type="component" value="Unassembled WGS sequence"/>
</dbReference>
<name>A0A1F8B740_9BACT</name>
<comment type="caution">
    <text evidence="2">The sequence shown here is derived from an EMBL/GenBank/DDBJ whole genome shotgun (WGS) entry which is preliminary data.</text>
</comment>
<evidence type="ECO:0000313" key="2">
    <source>
        <dbReference type="EMBL" id="OGM59853.1"/>
    </source>
</evidence>
<proteinExistence type="predicted"/>
<dbReference type="PROSITE" id="PS51384">
    <property type="entry name" value="FAD_FR"/>
    <property type="match status" value="1"/>
</dbReference>